<dbReference type="Proteomes" id="UP000179113">
    <property type="component" value="Unassembled WGS sequence"/>
</dbReference>
<protein>
    <submittedName>
        <fullName evidence="2">Uncharacterized protein</fullName>
    </submittedName>
</protein>
<name>A0A1F4WFZ0_UNCKA</name>
<reference evidence="2 3" key="1">
    <citation type="journal article" date="2016" name="Nat. Commun.">
        <title>Thousands of microbial genomes shed light on interconnected biogeochemical processes in an aquifer system.</title>
        <authorList>
            <person name="Anantharaman K."/>
            <person name="Brown C.T."/>
            <person name="Hug L.A."/>
            <person name="Sharon I."/>
            <person name="Castelle C.J."/>
            <person name="Probst A.J."/>
            <person name="Thomas B.C."/>
            <person name="Singh A."/>
            <person name="Wilkins M.J."/>
            <person name="Karaoz U."/>
            <person name="Brodie E.L."/>
            <person name="Williams K.H."/>
            <person name="Hubbard S.S."/>
            <person name="Banfield J.F."/>
        </authorList>
    </citation>
    <scope>NUCLEOTIDE SEQUENCE [LARGE SCALE GENOMIC DNA]</scope>
</reference>
<evidence type="ECO:0000313" key="3">
    <source>
        <dbReference type="Proteomes" id="UP000179113"/>
    </source>
</evidence>
<evidence type="ECO:0000313" key="2">
    <source>
        <dbReference type="EMBL" id="OGC68365.1"/>
    </source>
</evidence>
<feature type="transmembrane region" description="Helical" evidence="1">
    <location>
        <begin position="41"/>
        <end position="60"/>
    </location>
</feature>
<comment type="caution">
    <text evidence="2">The sequence shown here is derived from an EMBL/GenBank/DDBJ whole genome shotgun (WGS) entry which is preliminary data.</text>
</comment>
<dbReference type="AlphaFoldDB" id="A0A1F4WFZ0"/>
<organism evidence="2 3">
    <name type="scientific">candidate division WWE3 bacterium RIFOXYC1_FULL_39_7</name>
    <dbReference type="NCBI Taxonomy" id="1802643"/>
    <lineage>
        <taxon>Bacteria</taxon>
        <taxon>Katanobacteria</taxon>
    </lineage>
</organism>
<keyword evidence="1" id="KW-0812">Transmembrane</keyword>
<evidence type="ECO:0000256" key="1">
    <source>
        <dbReference type="SAM" id="Phobius"/>
    </source>
</evidence>
<proteinExistence type="predicted"/>
<sequence length="117" mass="13717">MKNKFRNSLIWGGLLFFLGLIGIFGNVLGIKWRCGFICLNLDHTLMIMSFWGMLCSYIANRKNRNSNSALIVGLIFGPFGVLYWLLARQGMSDKEQEIHQWELEKKYQQMQKEKSHR</sequence>
<dbReference type="EMBL" id="MEWA01000048">
    <property type="protein sequence ID" value="OGC68365.1"/>
    <property type="molecule type" value="Genomic_DNA"/>
</dbReference>
<keyword evidence="1" id="KW-0472">Membrane</keyword>
<feature type="transmembrane region" description="Helical" evidence="1">
    <location>
        <begin position="9"/>
        <end position="29"/>
    </location>
</feature>
<accession>A0A1F4WFZ0</accession>
<gene>
    <name evidence="2" type="ORF">A2415_01680</name>
</gene>
<keyword evidence="1" id="KW-1133">Transmembrane helix</keyword>
<feature type="transmembrane region" description="Helical" evidence="1">
    <location>
        <begin position="67"/>
        <end position="86"/>
    </location>
</feature>